<proteinExistence type="predicted"/>
<dbReference type="eggNOG" id="KOG2712">
    <property type="taxonomic scope" value="Eukaryota"/>
</dbReference>
<feature type="region of interest" description="Disordered" evidence="1">
    <location>
        <begin position="1"/>
        <end position="75"/>
    </location>
</feature>
<gene>
    <name evidence="2" type="ORF">MDA_GLEAN10004239</name>
</gene>
<dbReference type="Proteomes" id="UP000010556">
    <property type="component" value="Unassembled WGS sequence"/>
</dbReference>
<keyword evidence="3" id="KW-1185">Reference proteome</keyword>
<dbReference type="EMBL" id="KB103029">
    <property type="protein sequence ID" value="ELK34610.1"/>
    <property type="molecule type" value="Genomic_DNA"/>
</dbReference>
<protein>
    <submittedName>
        <fullName evidence="2">Activated RNA polymerase II transcriptional coactivator p15</fullName>
    </submittedName>
</protein>
<evidence type="ECO:0000256" key="1">
    <source>
        <dbReference type="SAM" id="MobiDB-lite"/>
    </source>
</evidence>
<evidence type="ECO:0000313" key="3">
    <source>
        <dbReference type="Proteomes" id="UP000010556"/>
    </source>
</evidence>
<accession>L5M8L9</accession>
<reference evidence="3" key="1">
    <citation type="journal article" date="2013" name="Science">
        <title>Comparative analysis of bat genomes provides insight into the evolution of flight and immunity.</title>
        <authorList>
            <person name="Zhang G."/>
            <person name="Cowled C."/>
            <person name="Shi Z."/>
            <person name="Huang Z."/>
            <person name="Bishop-Lilly K.A."/>
            <person name="Fang X."/>
            <person name="Wynne J.W."/>
            <person name="Xiong Z."/>
            <person name="Baker M.L."/>
            <person name="Zhao W."/>
            <person name="Tachedjian M."/>
            <person name="Zhu Y."/>
            <person name="Zhou P."/>
            <person name="Jiang X."/>
            <person name="Ng J."/>
            <person name="Yang L."/>
            <person name="Wu L."/>
            <person name="Xiao J."/>
            <person name="Feng Y."/>
            <person name="Chen Y."/>
            <person name="Sun X."/>
            <person name="Zhang Y."/>
            <person name="Marsh G.A."/>
            <person name="Crameri G."/>
            <person name="Broder C.C."/>
            <person name="Frey K.G."/>
            <person name="Wang L.F."/>
            <person name="Wang J."/>
        </authorList>
    </citation>
    <scope>NUCLEOTIDE SEQUENCE [LARGE SCALE GENOMIC DNA]</scope>
</reference>
<feature type="compositionally biased region" description="Low complexity" evidence="1">
    <location>
        <begin position="46"/>
        <end position="58"/>
    </location>
</feature>
<sequence>MPKPKELVSSSASGSDSDSEVEKKLKRKKQVASEKPVKKQQTGEASRAPSSSKQSSSSGDDNVFQAGKMRGSNNRTQLCTESFLKIFKFGTQAHFAVGKSYEKRDAENANEHLKKTGVHG</sequence>
<name>L5M8L9_MYODS</name>
<dbReference type="AlphaFoldDB" id="L5M8L9"/>
<organism evidence="2 3">
    <name type="scientific">Myotis davidii</name>
    <name type="common">David's myotis</name>
    <dbReference type="NCBI Taxonomy" id="225400"/>
    <lineage>
        <taxon>Eukaryota</taxon>
        <taxon>Metazoa</taxon>
        <taxon>Chordata</taxon>
        <taxon>Craniata</taxon>
        <taxon>Vertebrata</taxon>
        <taxon>Euteleostomi</taxon>
        <taxon>Mammalia</taxon>
        <taxon>Eutheria</taxon>
        <taxon>Laurasiatheria</taxon>
        <taxon>Chiroptera</taxon>
        <taxon>Yangochiroptera</taxon>
        <taxon>Vespertilionidae</taxon>
        <taxon>Myotis</taxon>
    </lineage>
</organism>
<evidence type="ECO:0000313" key="2">
    <source>
        <dbReference type="EMBL" id="ELK34610.1"/>
    </source>
</evidence>